<dbReference type="EMBL" id="LLZS01000008">
    <property type="protein sequence ID" value="KUR70863.1"/>
    <property type="molecule type" value="Genomic_DNA"/>
</dbReference>
<dbReference type="GO" id="GO:0003677">
    <property type="term" value="F:DNA binding"/>
    <property type="evidence" value="ECO:0007669"/>
    <property type="project" value="InterPro"/>
</dbReference>
<dbReference type="PANTHER" id="PTHR43133:SF25">
    <property type="entry name" value="RNA POLYMERASE SIGMA FACTOR RFAY-RELATED"/>
    <property type="match status" value="1"/>
</dbReference>
<evidence type="ECO:0000256" key="1">
    <source>
        <dbReference type="ARBA" id="ARBA00010641"/>
    </source>
</evidence>
<dbReference type="Proteomes" id="UP000058012">
    <property type="component" value="Unassembled WGS sequence"/>
</dbReference>
<dbReference type="InterPro" id="IPR039425">
    <property type="entry name" value="RNA_pol_sigma-70-like"/>
</dbReference>
<reference evidence="7 8" key="1">
    <citation type="submission" date="2015-10" db="EMBL/GenBank/DDBJ databases">
        <title>Draft genome sequence of Novosphingobium fuchskuhlense DSM 25065 isolated from a surface water sample of the southwest basin of Lake Grosse Fuchskuhle.</title>
        <authorList>
            <person name="Ruckert C."/>
            <person name="Winkler A."/>
            <person name="Glaeser J."/>
            <person name="Grossart H.-P."/>
            <person name="Kalinowski J."/>
            <person name="Glaeser S."/>
        </authorList>
    </citation>
    <scope>NUCLEOTIDE SEQUENCE [LARGE SCALE GENOMIC DNA]</scope>
    <source>
        <strain evidence="7 8">FNE08-7</strain>
    </source>
</reference>
<dbReference type="Gene3D" id="1.10.1740.10">
    <property type="match status" value="1"/>
</dbReference>
<evidence type="ECO:0000313" key="8">
    <source>
        <dbReference type="Proteomes" id="UP000058012"/>
    </source>
</evidence>
<comment type="similarity">
    <text evidence="1">Belongs to the sigma-70 factor family. ECF subfamily.</text>
</comment>
<dbReference type="GO" id="GO:0016987">
    <property type="term" value="F:sigma factor activity"/>
    <property type="evidence" value="ECO:0007669"/>
    <property type="project" value="UniProtKB-KW"/>
</dbReference>
<dbReference type="Gene3D" id="1.10.10.10">
    <property type="entry name" value="Winged helix-like DNA-binding domain superfamily/Winged helix DNA-binding domain"/>
    <property type="match status" value="1"/>
</dbReference>
<feature type="domain" description="PhyR sigma2" evidence="6">
    <location>
        <begin position="17"/>
        <end position="70"/>
    </location>
</feature>
<dbReference type="OrthoDB" id="9803470at2"/>
<dbReference type="InterPro" id="IPR053866">
    <property type="entry name" value="PhyR_sigma2"/>
</dbReference>
<dbReference type="InterPro" id="IPR013324">
    <property type="entry name" value="RNA_pol_sigma_r3/r4-like"/>
</dbReference>
<dbReference type="NCBIfam" id="TIGR02937">
    <property type="entry name" value="sigma70-ECF"/>
    <property type="match status" value="1"/>
</dbReference>
<dbReference type="InterPro" id="IPR014284">
    <property type="entry name" value="RNA_pol_sigma-70_dom"/>
</dbReference>
<evidence type="ECO:0008006" key="9">
    <source>
        <dbReference type="Google" id="ProtNLM"/>
    </source>
</evidence>
<keyword evidence="4" id="KW-0804">Transcription</keyword>
<dbReference type="GO" id="GO:0006352">
    <property type="term" value="P:DNA-templated transcription initiation"/>
    <property type="evidence" value="ECO:0007669"/>
    <property type="project" value="InterPro"/>
</dbReference>
<keyword evidence="2" id="KW-0805">Transcription regulation</keyword>
<dbReference type="SUPFAM" id="SSF88659">
    <property type="entry name" value="Sigma3 and sigma4 domains of RNA polymerase sigma factors"/>
    <property type="match status" value="1"/>
</dbReference>
<accession>A0A124JU53</accession>
<evidence type="ECO:0000256" key="3">
    <source>
        <dbReference type="ARBA" id="ARBA00023082"/>
    </source>
</evidence>
<feature type="domain" description="RNA polymerase sigma factor 70 region 4 type 2" evidence="5">
    <location>
        <begin position="113"/>
        <end position="163"/>
    </location>
</feature>
<evidence type="ECO:0000256" key="4">
    <source>
        <dbReference type="ARBA" id="ARBA00023163"/>
    </source>
</evidence>
<keyword evidence="8" id="KW-1185">Reference proteome</keyword>
<dbReference type="PANTHER" id="PTHR43133">
    <property type="entry name" value="RNA POLYMERASE ECF-TYPE SIGMA FACTO"/>
    <property type="match status" value="1"/>
</dbReference>
<sequence>MISACALEGQEVLRARIVAFLPRLRRFCRGLAGGDSDRGDDLLQAAVERALARLDQWQPGTSLENWLFRLTTNLHIDQFRSQKARGIKVDIEAAFELPGEDELARMEFRSELEAVRAALAAMAPELRAVMSTVVLDGQSYREAADLLGIPIGTVMSRLSRARQFVEAWVRRGPERMVAA</sequence>
<evidence type="ECO:0000313" key="7">
    <source>
        <dbReference type="EMBL" id="KUR70863.1"/>
    </source>
</evidence>
<name>A0A124JU53_9SPHN</name>
<dbReference type="SUPFAM" id="SSF88946">
    <property type="entry name" value="Sigma2 domain of RNA polymerase sigma factors"/>
    <property type="match status" value="1"/>
</dbReference>
<evidence type="ECO:0000259" key="6">
    <source>
        <dbReference type="Pfam" id="PF22029"/>
    </source>
</evidence>
<proteinExistence type="inferred from homology"/>
<keyword evidence="3" id="KW-0731">Sigma factor</keyword>
<dbReference type="InterPro" id="IPR013325">
    <property type="entry name" value="RNA_pol_sigma_r2"/>
</dbReference>
<dbReference type="RefSeq" id="WP_067911760.1">
    <property type="nucleotide sequence ID" value="NZ_KQ954245.1"/>
</dbReference>
<comment type="caution">
    <text evidence="7">The sequence shown here is derived from an EMBL/GenBank/DDBJ whole genome shotgun (WGS) entry which is preliminary data.</text>
</comment>
<evidence type="ECO:0000256" key="2">
    <source>
        <dbReference type="ARBA" id="ARBA00023015"/>
    </source>
</evidence>
<evidence type="ECO:0000259" key="5">
    <source>
        <dbReference type="Pfam" id="PF08281"/>
    </source>
</evidence>
<dbReference type="Pfam" id="PF08281">
    <property type="entry name" value="Sigma70_r4_2"/>
    <property type="match status" value="1"/>
</dbReference>
<dbReference type="AlphaFoldDB" id="A0A124JU53"/>
<dbReference type="Pfam" id="PF22029">
    <property type="entry name" value="PhyR_sigma2"/>
    <property type="match status" value="1"/>
</dbReference>
<dbReference type="InterPro" id="IPR036388">
    <property type="entry name" value="WH-like_DNA-bd_sf"/>
</dbReference>
<dbReference type="STRING" id="1117702.AQZ52_13645"/>
<dbReference type="InterPro" id="IPR013249">
    <property type="entry name" value="RNA_pol_sigma70_r4_t2"/>
</dbReference>
<gene>
    <name evidence="7" type="ORF">AQZ52_13645</name>
</gene>
<protein>
    <recommendedName>
        <fullName evidence="9">RNA polymerase subunit sigma-70</fullName>
    </recommendedName>
</protein>
<organism evidence="7 8">
    <name type="scientific">Novosphingobium fuchskuhlense</name>
    <dbReference type="NCBI Taxonomy" id="1117702"/>
    <lineage>
        <taxon>Bacteria</taxon>
        <taxon>Pseudomonadati</taxon>
        <taxon>Pseudomonadota</taxon>
        <taxon>Alphaproteobacteria</taxon>
        <taxon>Sphingomonadales</taxon>
        <taxon>Sphingomonadaceae</taxon>
        <taxon>Novosphingobium</taxon>
    </lineage>
</organism>